<evidence type="ECO:0000256" key="2">
    <source>
        <dbReference type="ARBA" id="ARBA00022980"/>
    </source>
</evidence>
<dbReference type="GO" id="GO:0003735">
    <property type="term" value="F:structural constituent of ribosome"/>
    <property type="evidence" value="ECO:0007669"/>
    <property type="project" value="InterPro"/>
</dbReference>
<gene>
    <name evidence="5" type="ORF">A3J04_03185</name>
</gene>
<dbReference type="AlphaFoldDB" id="A0A1G2H2W5"/>
<dbReference type="Gene3D" id="3.30.70.330">
    <property type="match status" value="1"/>
</dbReference>
<dbReference type="STRING" id="1802129.A3J04_03185"/>
<dbReference type="Pfam" id="PF00276">
    <property type="entry name" value="Ribosomal_L23"/>
    <property type="match status" value="1"/>
</dbReference>
<evidence type="ECO:0000256" key="1">
    <source>
        <dbReference type="ARBA" id="ARBA00006700"/>
    </source>
</evidence>
<evidence type="ECO:0000313" key="5">
    <source>
        <dbReference type="EMBL" id="OGZ56826.1"/>
    </source>
</evidence>
<protein>
    <recommendedName>
        <fullName evidence="4">50S ribosomal protein L23</fullName>
    </recommendedName>
</protein>
<dbReference type="GO" id="GO:0005840">
    <property type="term" value="C:ribosome"/>
    <property type="evidence" value="ECO:0007669"/>
    <property type="project" value="UniProtKB-KW"/>
</dbReference>
<keyword evidence="2 5" id="KW-0689">Ribosomal protein</keyword>
<reference evidence="5 6" key="1">
    <citation type="journal article" date="2016" name="Nat. Commun.">
        <title>Thousands of microbial genomes shed light on interconnected biogeochemical processes in an aquifer system.</title>
        <authorList>
            <person name="Anantharaman K."/>
            <person name="Brown C.T."/>
            <person name="Hug L.A."/>
            <person name="Sharon I."/>
            <person name="Castelle C.J."/>
            <person name="Probst A.J."/>
            <person name="Thomas B.C."/>
            <person name="Singh A."/>
            <person name="Wilkins M.J."/>
            <person name="Karaoz U."/>
            <person name="Brodie E.L."/>
            <person name="Williams K.H."/>
            <person name="Hubbard S.S."/>
            <person name="Banfield J.F."/>
        </authorList>
    </citation>
    <scope>NUCLEOTIDE SEQUENCE [LARGE SCALE GENOMIC DNA]</scope>
</reference>
<evidence type="ECO:0000256" key="4">
    <source>
        <dbReference type="ARBA" id="ARBA00035481"/>
    </source>
</evidence>
<dbReference type="Proteomes" id="UP000177954">
    <property type="component" value="Unassembled WGS sequence"/>
</dbReference>
<accession>A0A1G2H2W5</accession>
<organism evidence="5 6">
    <name type="scientific">Candidatus Ryanbacteria bacterium RIFCSPLOWO2_02_FULL_47_14</name>
    <dbReference type="NCBI Taxonomy" id="1802129"/>
    <lineage>
        <taxon>Bacteria</taxon>
        <taxon>Candidatus Ryaniibacteriota</taxon>
    </lineage>
</organism>
<evidence type="ECO:0000256" key="3">
    <source>
        <dbReference type="ARBA" id="ARBA00023274"/>
    </source>
</evidence>
<dbReference type="GO" id="GO:0006412">
    <property type="term" value="P:translation"/>
    <property type="evidence" value="ECO:0007669"/>
    <property type="project" value="InterPro"/>
</dbReference>
<dbReference type="SUPFAM" id="SSF54189">
    <property type="entry name" value="Ribosomal proteins S24e, L23 and L15e"/>
    <property type="match status" value="1"/>
</dbReference>
<comment type="caution">
    <text evidence="5">The sequence shown here is derived from an EMBL/GenBank/DDBJ whole genome shotgun (WGS) entry which is preliminary data.</text>
</comment>
<name>A0A1G2H2W5_9BACT</name>
<sequence length="74" mass="8393">MLSEQGQYTFRVVSSASKRHIKDSVERIYGVHVEHVQIVKAHAKSRRRGLTEGIKKGYKKAVVALRKGEAIDIF</sequence>
<dbReference type="GO" id="GO:1990904">
    <property type="term" value="C:ribonucleoprotein complex"/>
    <property type="evidence" value="ECO:0007669"/>
    <property type="project" value="UniProtKB-KW"/>
</dbReference>
<evidence type="ECO:0000313" key="6">
    <source>
        <dbReference type="Proteomes" id="UP000177954"/>
    </source>
</evidence>
<keyword evidence="3" id="KW-0687">Ribonucleoprotein</keyword>
<dbReference type="EMBL" id="MHNZ01000007">
    <property type="protein sequence ID" value="OGZ56826.1"/>
    <property type="molecule type" value="Genomic_DNA"/>
</dbReference>
<comment type="similarity">
    <text evidence="1">Belongs to the universal ribosomal protein uL23 family.</text>
</comment>
<proteinExistence type="inferred from homology"/>
<dbReference type="InterPro" id="IPR012677">
    <property type="entry name" value="Nucleotide-bd_a/b_plait_sf"/>
</dbReference>
<dbReference type="InterPro" id="IPR012678">
    <property type="entry name" value="Ribosomal_uL23/eL15/eS24_sf"/>
</dbReference>
<dbReference type="InterPro" id="IPR013025">
    <property type="entry name" value="Ribosomal_uL23-like"/>
</dbReference>